<evidence type="ECO:0008006" key="5">
    <source>
        <dbReference type="Google" id="ProtNLM"/>
    </source>
</evidence>
<dbReference type="EMBL" id="LQYE01000027">
    <property type="protein sequence ID" value="OAT67924.1"/>
    <property type="molecule type" value="Genomic_DNA"/>
</dbReference>
<evidence type="ECO:0000256" key="2">
    <source>
        <dbReference type="SAM" id="Phobius"/>
    </source>
</evidence>
<feature type="region of interest" description="Disordered" evidence="1">
    <location>
        <begin position="505"/>
        <end position="532"/>
    </location>
</feature>
<feature type="transmembrane region" description="Helical" evidence="2">
    <location>
        <begin position="12"/>
        <end position="38"/>
    </location>
</feature>
<organism evidence="3 4">
    <name type="scientific">Mycobacteroides immunogenum</name>
    <dbReference type="NCBI Taxonomy" id="83262"/>
    <lineage>
        <taxon>Bacteria</taxon>
        <taxon>Bacillati</taxon>
        <taxon>Actinomycetota</taxon>
        <taxon>Actinomycetes</taxon>
        <taxon>Mycobacteriales</taxon>
        <taxon>Mycobacteriaceae</taxon>
        <taxon>Mycobacteroides</taxon>
    </lineage>
</organism>
<dbReference type="Proteomes" id="UP000186919">
    <property type="component" value="Unassembled WGS sequence"/>
</dbReference>
<feature type="compositionally biased region" description="Polar residues" evidence="1">
    <location>
        <begin position="523"/>
        <end position="532"/>
    </location>
</feature>
<evidence type="ECO:0000313" key="3">
    <source>
        <dbReference type="EMBL" id="OAT67924.1"/>
    </source>
</evidence>
<name>A0A179V846_9MYCO</name>
<sequence>MARGQRDGKDRGFAAITVAVVLYVASVGGGPALIYWLFAEDRDWGEFWRVAAGPTGTMLAAAGAVLAAYLALHNGERSRRQDRDSTDRDRRAATERDLRTRFTSAAEQLGDERINVRQAGAYAMAGIADDWLTHAADEPMGSREAQVCIDVLCAALRDTQSGLPLGKAGEPADQQVRTVIVHIIALHLRHDTEPSWRNLRFDLAGAYLHDVNLSQCHFDGSLILTEARFAGQQADFTGSHFSNATFDRAEFQLGTTAEFTHTIWKTLALFERTVFGGSLEFDHSQFYAGANYSSASIGTAAGHASTASFQEIRFSGTADFSYIDAYCSLTFYKATFIGPADFRRLNSAKPQHDGSVSFQSATFHGPAEFEYCEIGGLADFRRTVFLGTRTTPTILDETFFDGEEAVRFVEAKFFICEFGGVRFEREVSFYHTEFSTEAPFRRAVFAAPVRFEYATFNNGATFREVEFRCGADFYRVDFGDQTVDFTDPAIWNDIRVDWDGTSPFPTSRLTQPPNVLPADWPPQTISRSDPIQ</sequence>
<evidence type="ECO:0000313" key="4">
    <source>
        <dbReference type="Proteomes" id="UP000186919"/>
    </source>
</evidence>
<dbReference type="Pfam" id="PF13576">
    <property type="entry name" value="Pentapeptide_3"/>
    <property type="match status" value="3"/>
</dbReference>
<accession>A0A179V846</accession>
<proteinExistence type="predicted"/>
<keyword evidence="2" id="KW-1133">Transmembrane helix</keyword>
<feature type="region of interest" description="Disordered" evidence="1">
    <location>
        <begin position="77"/>
        <end position="97"/>
    </location>
</feature>
<keyword evidence="2" id="KW-0472">Membrane</keyword>
<dbReference type="AlphaFoldDB" id="A0A179V846"/>
<protein>
    <recommendedName>
        <fullName evidence="5">Pentapeptide repeat-containing protein</fullName>
    </recommendedName>
</protein>
<dbReference type="InterPro" id="IPR001646">
    <property type="entry name" value="5peptide_repeat"/>
</dbReference>
<comment type="caution">
    <text evidence="3">The sequence shown here is derived from an EMBL/GenBank/DDBJ whole genome shotgun (WGS) entry which is preliminary data.</text>
</comment>
<feature type="transmembrane region" description="Helical" evidence="2">
    <location>
        <begin position="50"/>
        <end position="72"/>
    </location>
</feature>
<gene>
    <name evidence="3" type="ORF">AWB85_08575</name>
</gene>
<dbReference type="Gene3D" id="2.160.20.80">
    <property type="entry name" value="E3 ubiquitin-protein ligase SopA"/>
    <property type="match status" value="2"/>
</dbReference>
<reference evidence="3 4" key="1">
    <citation type="submission" date="2016-01" db="EMBL/GenBank/DDBJ databases">
        <title>Mycobacterium immunogenum strain CD11_6 genome sequencing and assembly.</title>
        <authorList>
            <person name="Kaur G."/>
            <person name="Nair G.R."/>
            <person name="Mayilraj S."/>
        </authorList>
    </citation>
    <scope>NUCLEOTIDE SEQUENCE [LARGE SCALE GENOMIC DNA]</scope>
    <source>
        <strain evidence="3 4">CD11-6</strain>
    </source>
</reference>
<evidence type="ECO:0000256" key="1">
    <source>
        <dbReference type="SAM" id="MobiDB-lite"/>
    </source>
</evidence>
<keyword evidence="2" id="KW-0812">Transmembrane</keyword>